<feature type="region of interest" description="Disordered" evidence="1">
    <location>
        <begin position="84"/>
        <end position="132"/>
    </location>
</feature>
<evidence type="ECO:0000313" key="2">
    <source>
        <dbReference type="EMBL" id="KAK9743811.1"/>
    </source>
</evidence>
<accession>A0AAW1MCW1</accession>
<dbReference type="Proteomes" id="UP001458880">
    <property type="component" value="Unassembled WGS sequence"/>
</dbReference>
<feature type="compositionally biased region" description="Polar residues" evidence="1">
    <location>
        <begin position="1"/>
        <end position="11"/>
    </location>
</feature>
<organism evidence="2 3">
    <name type="scientific">Popillia japonica</name>
    <name type="common">Japanese beetle</name>
    <dbReference type="NCBI Taxonomy" id="7064"/>
    <lineage>
        <taxon>Eukaryota</taxon>
        <taxon>Metazoa</taxon>
        <taxon>Ecdysozoa</taxon>
        <taxon>Arthropoda</taxon>
        <taxon>Hexapoda</taxon>
        <taxon>Insecta</taxon>
        <taxon>Pterygota</taxon>
        <taxon>Neoptera</taxon>
        <taxon>Endopterygota</taxon>
        <taxon>Coleoptera</taxon>
        <taxon>Polyphaga</taxon>
        <taxon>Scarabaeiformia</taxon>
        <taxon>Scarabaeidae</taxon>
        <taxon>Rutelinae</taxon>
        <taxon>Popillia</taxon>
    </lineage>
</organism>
<comment type="caution">
    <text evidence="2">The sequence shown here is derived from an EMBL/GenBank/DDBJ whole genome shotgun (WGS) entry which is preliminary data.</text>
</comment>
<evidence type="ECO:0000313" key="3">
    <source>
        <dbReference type="Proteomes" id="UP001458880"/>
    </source>
</evidence>
<protein>
    <submittedName>
        <fullName evidence="2">Uncharacterized protein</fullName>
    </submittedName>
</protein>
<feature type="region of interest" description="Disordered" evidence="1">
    <location>
        <begin position="360"/>
        <end position="450"/>
    </location>
</feature>
<reference evidence="2 3" key="1">
    <citation type="journal article" date="2024" name="BMC Genomics">
        <title>De novo assembly and annotation of Popillia japonica's genome with initial clues to its potential as an invasive pest.</title>
        <authorList>
            <person name="Cucini C."/>
            <person name="Boschi S."/>
            <person name="Funari R."/>
            <person name="Cardaioli E."/>
            <person name="Iannotti N."/>
            <person name="Marturano G."/>
            <person name="Paoli F."/>
            <person name="Bruttini M."/>
            <person name="Carapelli A."/>
            <person name="Frati F."/>
            <person name="Nardi F."/>
        </authorList>
    </citation>
    <scope>NUCLEOTIDE SEQUENCE [LARGE SCALE GENOMIC DNA]</scope>
    <source>
        <strain evidence="2">DMR45628</strain>
    </source>
</reference>
<keyword evidence="3" id="KW-1185">Reference proteome</keyword>
<feature type="region of interest" description="Disordered" evidence="1">
    <location>
        <begin position="1"/>
        <end position="36"/>
    </location>
</feature>
<evidence type="ECO:0000256" key="1">
    <source>
        <dbReference type="SAM" id="MobiDB-lite"/>
    </source>
</evidence>
<dbReference type="EMBL" id="JASPKY010000066">
    <property type="protein sequence ID" value="KAK9743811.1"/>
    <property type="molecule type" value="Genomic_DNA"/>
</dbReference>
<proteinExistence type="predicted"/>
<name>A0AAW1MCW1_POPJA</name>
<feature type="compositionally biased region" description="Polar residues" evidence="1">
    <location>
        <begin position="416"/>
        <end position="441"/>
    </location>
</feature>
<dbReference type="AlphaFoldDB" id="A0AAW1MCW1"/>
<gene>
    <name evidence="2" type="ORF">QE152_g8316</name>
</gene>
<feature type="compositionally biased region" description="Basic and acidic residues" evidence="1">
    <location>
        <begin position="405"/>
        <end position="414"/>
    </location>
</feature>
<feature type="compositionally biased region" description="Polar residues" evidence="1">
    <location>
        <begin position="376"/>
        <end position="402"/>
    </location>
</feature>
<sequence length="450" mass="51098">MNSNTTPVTSKTTDDIPAVTPPSSTTSSEEVQNTKRLSAIEILKSQRDKITYGGKYMDRYKNTFSQDVTLRRDPTRLSYTNNYGHQHRFSEQAQIEVKEPPVTVNSDASDEPLTPKNSPSAERKTLNDNNNTYQLQTLSDRIEKLYGTSTNPYYTITNPIDQKIRSPVSERTFKLSSPITDAKRIVSGKNSNATHELNRSDNVSQLTGYKSATENKLQSKVKDVFDMSPNFMKKIKIKDDHVNIYTVNDHRELPTSPKPPMKRYNDNTPNMDTLNPLQQIEAYISQCEAEAQKTKNIEKFENILKSVKGSKANKQIDLLENGNDVKEKSQEFDKKQLEHLHEPLKSFNEVEDLLKPGVSDMQAENPVPFDRGNKARCSTSEVESNYGKNKSKPLSRTASDAQQRPIERKIEKNKGSNRYSRNQSGNDSTVESSRISSASTRNRMRTGEWQ</sequence>